<evidence type="ECO:0000313" key="3">
    <source>
        <dbReference type="Proteomes" id="UP001500653"/>
    </source>
</evidence>
<protein>
    <submittedName>
        <fullName evidence="2">Uncharacterized protein</fullName>
    </submittedName>
</protein>
<dbReference type="RefSeq" id="WP_253862809.1">
    <property type="nucleotide sequence ID" value="NZ_BAAALN010000003.1"/>
</dbReference>
<comment type="caution">
    <text evidence="2">The sequence shown here is derived from an EMBL/GenBank/DDBJ whole genome shotgun (WGS) entry which is preliminary data.</text>
</comment>
<feature type="signal peptide" evidence="1">
    <location>
        <begin position="1"/>
        <end position="21"/>
    </location>
</feature>
<accession>A0ABN1W1D6</accession>
<keyword evidence="1" id="KW-0732">Signal</keyword>
<evidence type="ECO:0000313" key="2">
    <source>
        <dbReference type="EMBL" id="GAA1229643.1"/>
    </source>
</evidence>
<sequence>MATVVLAALCAVCATAAAVFAARSRRWRRKADAYKGLMAHHQRSAADAEALRLEHVANRDLLDMLAEEHPGELEVLGRLDEVRALAARMQQHAEPDGLTAADVHVFAAKMRSTARGGEQR</sequence>
<feature type="chain" id="PRO_5045432224" evidence="1">
    <location>
        <begin position="22"/>
        <end position="120"/>
    </location>
</feature>
<organism evidence="2 3">
    <name type="scientific">Prauserella halophila</name>
    <dbReference type="NCBI Taxonomy" id="185641"/>
    <lineage>
        <taxon>Bacteria</taxon>
        <taxon>Bacillati</taxon>
        <taxon>Actinomycetota</taxon>
        <taxon>Actinomycetes</taxon>
        <taxon>Pseudonocardiales</taxon>
        <taxon>Pseudonocardiaceae</taxon>
        <taxon>Prauserella</taxon>
    </lineage>
</organism>
<gene>
    <name evidence="2" type="ORF">GCM10009676_10330</name>
</gene>
<keyword evidence="3" id="KW-1185">Reference proteome</keyword>
<reference evidence="2 3" key="1">
    <citation type="journal article" date="2019" name="Int. J. Syst. Evol. Microbiol.">
        <title>The Global Catalogue of Microorganisms (GCM) 10K type strain sequencing project: providing services to taxonomists for standard genome sequencing and annotation.</title>
        <authorList>
            <consortium name="The Broad Institute Genomics Platform"/>
            <consortium name="The Broad Institute Genome Sequencing Center for Infectious Disease"/>
            <person name="Wu L."/>
            <person name="Ma J."/>
        </authorList>
    </citation>
    <scope>NUCLEOTIDE SEQUENCE [LARGE SCALE GENOMIC DNA]</scope>
    <source>
        <strain evidence="2 3">JCM 13023</strain>
    </source>
</reference>
<evidence type="ECO:0000256" key="1">
    <source>
        <dbReference type="SAM" id="SignalP"/>
    </source>
</evidence>
<dbReference type="EMBL" id="BAAALN010000003">
    <property type="protein sequence ID" value="GAA1229643.1"/>
    <property type="molecule type" value="Genomic_DNA"/>
</dbReference>
<name>A0ABN1W1D6_9PSEU</name>
<dbReference type="Proteomes" id="UP001500653">
    <property type="component" value="Unassembled WGS sequence"/>
</dbReference>
<proteinExistence type="predicted"/>